<accession>A0A437LY68</accession>
<dbReference type="AlphaFoldDB" id="A0A437LY68"/>
<evidence type="ECO:0000259" key="4">
    <source>
        <dbReference type="PROSITE" id="PS51891"/>
    </source>
</evidence>
<dbReference type="InterPro" id="IPR019587">
    <property type="entry name" value="Polyketide_cyclase/dehydratase"/>
</dbReference>
<dbReference type="PROSITE" id="PS51891">
    <property type="entry name" value="CENP_V_GFA"/>
    <property type="match status" value="1"/>
</dbReference>
<evidence type="ECO:0000256" key="3">
    <source>
        <dbReference type="ARBA" id="ARBA00022833"/>
    </source>
</evidence>
<evidence type="ECO:0000256" key="1">
    <source>
        <dbReference type="ARBA" id="ARBA00005495"/>
    </source>
</evidence>
<dbReference type="RefSeq" id="WP_127745528.1">
    <property type="nucleotide sequence ID" value="NZ_SACN01000003.1"/>
</dbReference>
<feature type="domain" description="CENP-V/GFA" evidence="4">
    <location>
        <begin position="164"/>
        <end position="312"/>
    </location>
</feature>
<keyword evidence="3" id="KW-0862">Zinc</keyword>
<dbReference type="Pfam" id="PF10604">
    <property type="entry name" value="Polyketide_cyc2"/>
    <property type="match status" value="1"/>
</dbReference>
<comment type="caution">
    <text evidence="5">The sequence shown here is derived from an EMBL/GenBank/DDBJ whole genome shotgun (WGS) entry which is preliminary data.</text>
</comment>
<organism evidence="5 6">
    <name type="scientific">Sphingomonas crocodyli</name>
    <dbReference type="NCBI Taxonomy" id="1979270"/>
    <lineage>
        <taxon>Bacteria</taxon>
        <taxon>Pseudomonadati</taxon>
        <taxon>Pseudomonadota</taxon>
        <taxon>Alphaproteobacteria</taxon>
        <taxon>Sphingomonadales</taxon>
        <taxon>Sphingomonadaceae</taxon>
        <taxon>Sphingomonas</taxon>
    </lineage>
</organism>
<dbReference type="SUPFAM" id="SSF51316">
    <property type="entry name" value="Mss4-like"/>
    <property type="match status" value="1"/>
</dbReference>
<dbReference type="Gene3D" id="3.30.530.20">
    <property type="match status" value="1"/>
</dbReference>
<dbReference type="CDD" id="cd07822">
    <property type="entry name" value="SRPBCC_4"/>
    <property type="match status" value="1"/>
</dbReference>
<dbReference type="PANTHER" id="PTHR36166">
    <property type="entry name" value="CHROMOSOME 9, WHOLE GENOME SHOTGUN SEQUENCE"/>
    <property type="match status" value="1"/>
</dbReference>
<dbReference type="PANTHER" id="PTHR36166:SF1">
    <property type="entry name" value="SRPBCC DOMAIN-CONTAINING PROTEIN"/>
    <property type="match status" value="1"/>
</dbReference>
<gene>
    <name evidence="5" type="ORF">EOD43_18505</name>
</gene>
<sequence>MRTVETSITIDAPAQTIWAILDELDAYAEWNKVIPRIAGLTTVGQTLSADIAFTGMPPNPFSPTIMRVVGARELRWFTEVPGEHGYRAEHVFKLSPLGPTQTRLDHSESFEGPLTEMLWPMMDGLGRRDYEQMNLDLKERAEQLARARVRLHPALDGRRDEGPRAGRRYLQCHCDTDPVLVQIEGPVEHTHLCGCSQCWKPQGALLALTAVVASDLHSVTANHDKLSIVDTAANIQRYACSGCGVHMIGLVADPNHHFFGLAFLHPELAGDIAAPRIEWAGFISSLISSGTSPRQLAAVRRALTGTGIEIYDMFSPEIMDLIAWHGVKLRSAEAAKSAARQSGRT</sequence>
<dbReference type="Proteomes" id="UP000282971">
    <property type="component" value="Unassembled WGS sequence"/>
</dbReference>
<dbReference type="OrthoDB" id="7448864at2"/>
<keyword evidence="6" id="KW-1185">Reference proteome</keyword>
<dbReference type="EMBL" id="SACN01000003">
    <property type="protein sequence ID" value="RVT90273.1"/>
    <property type="molecule type" value="Genomic_DNA"/>
</dbReference>
<keyword evidence="2" id="KW-0479">Metal-binding</keyword>
<proteinExistence type="inferred from homology"/>
<evidence type="ECO:0000313" key="6">
    <source>
        <dbReference type="Proteomes" id="UP000282971"/>
    </source>
</evidence>
<dbReference type="InterPro" id="IPR023393">
    <property type="entry name" value="START-like_dom_sf"/>
</dbReference>
<name>A0A437LY68_9SPHN</name>
<dbReference type="Pfam" id="PF04828">
    <property type="entry name" value="GFA"/>
    <property type="match status" value="1"/>
</dbReference>
<dbReference type="Gene3D" id="3.90.1590.10">
    <property type="entry name" value="glutathione-dependent formaldehyde- activating enzyme (gfa)"/>
    <property type="match status" value="1"/>
</dbReference>
<comment type="similarity">
    <text evidence="1">Belongs to the Gfa family.</text>
</comment>
<dbReference type="GO" id="GO:0046872">
    <property type="term" value="F:metal ion binding"/>
    <property type="evidence" value="ECO:0007669"/>
    <property type="project" value="UniProtKB-KW"/>
</dbReference>
<evidence type="ECO:0000313" key="5">
    <source>
        <dbReference type="EMBL" id="RVT90273.1"/>
    </source>
</evidence>
<reference evidence="5 6" key="1">
    <citation type="submission" date="2019-01" db="EMBL/GenBank/DDBJ databases">
        <authorList>
            <person name="Chen W.-M."/>
        </authorList>
    </citation>
    <scope>NUCLEOTIDE SEQUENCE [LARGE SCALE GENOMIC DNA]</scope>
    <source>
        <strain evidence="5 6">CCP-7</strain>
    </source>
</reference>
<dbReference type="GO" id="GO:0016846">
    <property type="term" value="F:carbon-sulfur lyase activity"/>
    <property type="evidence" value="ECO:0007669"/>
    <property type="project" value="InterPro"/>
</dbReference>
<dbReference type="SUPFAM" id="SSF55961">
    <property type="entry name" value="Bet v1-like"/>
    <property type="match status" value="1"/>
</dbReference>
<dbReference type="InterPro" id="IPR006913">
    <property type="entry name" value="CENP-V/GFA"/>
</dbReference>
<evidence type="ECO:0000256" key="2">
    <source>
        <dbReference type="ARBA" id="ARBA00022723"/>
    </source>
</evidence>
<dbReference type="InterPro" id="IPR011057">
    <property type="entry name" value="Mss4-like_sf"/>
</dbReference>
<protein>
    <submittedName>
        <fullName evidence="5">Glutathione-dependent formaldehyde-activating protein</fullName>
    </submittedName>
</protein>